<dbReference type="EMBL" id="CACTIH010001819">
    <property type="protein sequence ID" value="CAA2964151.1"/>
    <property type="molecule type" value="Genomic_DNA"/>
</dbReference>
<evidence type="ECO:0000313" key="2">
    <source>
        <dbReference type="Proteomes" id="UP000594638"/>
    </source>
</evidence>
<evidence type="ECO:0000313" key="1">
    <source>
        <dbReference type="EMBL" id="CAA2964151.1"/>
    </source>
</evidence>
<dbReference type="AlphaFoldDB" id="A0A8S0QA27"/>
<dbReference type="Proteomes" id="UP000594638">
    <property type="component" value="Unassembled WGS sequence"/>
</dbReference>
<reference evidence="1 2" key="1">
    <citation type="submission" date="2019-12" db="EMBL/GenBank/DDBJ databases">
        <authorList>
            <person name="Alioto T."/>
            <person name="Alioto T."/>
            <person name="Gomez Garrido J."/>
        </authorList>
    </citation>
    <scope>NUCLEOTIDE SEQUENCE [LARGE SCALE GENOMIC DNA]</scope>
</reference>
<accession>A0A8S0QA27</accession>
<organism evidence="1 2">
    <name type="scientific">Olea europaea subsp. europaea</name>
    <dbReference type="NCBI Taxonomy" id="158383"/>
    <lineage>
        <taxon>Eukaryota</taxon>
        <taxon>Viridiplantae</taxon>
        <taxon>Streptophyta</taxon>
        <taxon>Embryophyta</taxon>
        <taxon>Tracheophyta</taxon>
        <taxon>Spermatophyta</taxon>
        <taxon>Magnoliopsida</taxon>
        <taxon>eudicotyledons</taxon>
        <taxon>Gunneridae</taxon>
        <taxon>Pentapetalae</taxon>
        <taxon>asterids</taxon>
        <taxon>lamiids</taxon>
        <taxon>Lamiales</taxon>
        <taxon>Oleaceae</taxon>
        <taxon>Oleeae</taxon>
        <taxon>Olea</taxon>
    </lineage>
</organism>
<keyword evidence="2" id="KW-1185">Reference proteome</keyword>
<comment type="caution">
    <text evidence="1">The sequence shown here is derived from an EMBL/GenBank/DDBJ whole genome shotgun (WGS) entry which is preliminary data.</text>
</comment>
<protein>
    <submittedName>
        <fullName evidence="1">Uncharacterized protein</fullName>
    </submittedName>
</protein>
<proteinExistence type="predicted"/>
<name>A0A8S0QA27_OLEEU</name>
<dbReference type="Gramene" id="OE9A047977T1">
    <property type="protein sequence ID" value="OE9A047977C1"/>
    <property type="gene ID" value="OE9A047977"/>
</dbReference>
<gene>
    <name evidence="1" type="ORF">OLEA9_A047977</name>
</gene>
<sequence length="103" mass="11439">MEVGAPASSPVPFSLMLVPPRSDPMPRVDEAVKEVESFELECLEVGKKVADISIFGSGSADGGIILSLRWWCWRWHPTAGWKLFWFWGEGVGEEGDGVQGLWF</sequence>